<keyword evidence="1" id="KW-0472">Membrane</keyword>
<dbReference type="AlphaFoldDB" id="A0A174I4R0"/>
<organism evidence="2 3">
    <name type="scientific">Agathobacter rectalis</name>
    <dbReference type="NCBI Taxonomy" id="39491"/>
    <lineage>
        <taxon>Bacteria</taxon>
        <taxon>Bacillati</taxon>
        <taxon>Bacillota</taxon>
        <taxon>Clostridia</taxon>
        <taxon>Lachnospirales</taxon>
        <taxon>Lachnospiraceae</taxon>
        <taxon>Agathobacter</taxon>
    </lineage>
</organism>
<reference evidence="2 3" key="1">
    <citation type="submission" date="2015-09" db="EMBL/GenBank/DDBJ databases">
        <authorList>
            <consortium name="Pathogen Informatics"/>
        </authorList>
    </citation>
    <scope>NUCLEOTIDE SEQUENCE [LARGE SCALE GENOMIC DNA]</scope>
    <source>
        <strain evidence="2 3">2789STDY5834884</strain>
    </source>
</reference>
<name>A0A174I4R0_9FIRM</name>
<sequence>MNTKQKQILAWVLLSCGVIIAGVILGGITGKLVLDHII</sequence>
<protein>
    <submittedName>
        <fullName evidence="2">Uncharacterized protein</fullName>
    </submittedName>
</protein>
<keyword evidence="1" id="KW-1133">Transmembrane helix</keyword>
<accession>A0A174I4R0</accession>
<gene>
    <name evidence="2" type="ORF">ERS852497_00866</name>
</gene>
<keyword evidence="1" id="KW-0812">Transmembrane</keyword>
<proteinExistence type="predicted"/>
<evidence type="ECO:0000313" key="2">
    <source>
        <dbReference type="EMBL" id="CUO80398.1"/>
    </source>
</evidence>
<evidence type="ECO:0000313" key="3">
    <source>
        <dbReference type="Proteomes" id="UP000095602"/>
    </source>
</evidence>
<dbReference type="Proteomes" id="UP000095602">
    <property type="component" value="Unassembled WGS sequence"/>
</dbReference>
<dbReference type="EMBL" id="CZAJ01000006">
    <property type="protein sequence ID" value="CUO80398.1"/>
    <property type="molecule type" value="Genomic_DNA"/>
</dbReference>
<feature type="transmembrane region" description="Helical" evidence="1">
    <location>
        <begin position="12"/>
        <end position="34"/>
    </location>
</feature>
<evidence type="ECO:0000256" key="1">
    <source>
        <dbReference type="SAM" id="Phobius"/>
    </source>
</evidence>